<dbReference type="SUPFAM" id="SSF55781">
    <property type="entry name" value="GAF domain-like"/>
    <property type="match status" value="1"/>
</dbReference>
<dbReference type="EMBL" id="JAFBIT010000002">
    <property type="protein sequence ID" value="MCF2652713.1"/>
    <property type="molecule type" value="Genomic_DNA"/>
</dbReference>
<comment type="caution">
    <text evidence="3">The sequence shown here is derived from an EMBL/GenBank/DDBJ whole genome shotgun (WGS) entry which is preliminary data.</text>
</comment>
<protein>
    <submittedName>
        <fullName evidence="3">GAF domain-containing protein</fullName>
    </submittedName>
</protein>
<dbReference type="Gene3D" id="3.30.450.40">
    <property type="match status" value="1"/>
</dbReference>
<dbReference type="PROSITE" id="PS01320">
    <property type="entry name" value="UPF0067"/>
    <property type="match status" value="1"/>
</dbReference>
<dbReference type="InterPro" id="IPR000614">
    <property type="entry name" value="FRMsr_CS"/>
</dbReference>
<dbReference type="PANTHER" id="PTHR21021">
    <property type="entry name" value="GAF/PUTATIVE CYTOSKELETAL PROTEIN"/>
    <property type="match status" value="1"/>
</dbReference>
<comment type="similarity">
    <text evidence="1">Belongs to the free Met sulfoxide reductase family.</text>
</comment>
<name>A0ABS9CP29_9FIRM</name>
<reference evidence="3 4" key="1">
    <citation type="submission" date="2020-12" db="EMBL/GenBank/DDBJ databases">
        <title>Whole genome sequences of gut porcine anaerobes.</title>
        <authorList>
            <person name="Kubasova T."/>
            <person name="Jahodarova E."/>
            <person name="Rychlik I."/>
        </authorList>
    </citation>
    <scope>NUCLEOTIDE SEQUENCE [LARGE SCALE GENOMIC DNA]</scope>
    <source>
        <strain evidence="3 4">An867</strain>
    </source>
</reference>
<accession>A0ABS9CP29</accession>
<sequence>MSISLAQQLGYHFSHTYPYLVLTPAAQDAAQLEKKYAEALLQAQALLADEPETVPNMANLSALLMETLDRVNWAGFYTVQPDGNLLLGPFQGKPACLRIENGRGVCGTALKEHRTLLVPDVHAFPGHIACDSASRSEVVVPVRRGETVFAVLDLDSPVKNRFTAREATFLEAIAEILAEKF</sequence>
<dbReference type="PANTHER" id="PTHR21021:SF15">
    <property type="entry name" value="FREE METHIONINE-R-SULFOXIDE REDUCTASE"/>
    <property type="match status" value="1"/>
</dbReference>
<dbReference type="SMART" id="SM00065">
    <property type="entry name" value="GAF"/>
    <property type="match status" value="1"/>
</dbReference>
<proteinExistence type="inferred from homology"/>
<feature type="domain" description="GAF" evidence="2">
    <location>
        <begin position="42"/>
        <end position="180"/>
    </location>
</feature>
<gene>
    <name evidence="3" type="ORF">JQM67_08865</name>
</gene>
<evidence type="ECO:0000259" key="2">
    <source>
        <dbReference type="SMART" id="SM00065"/>
    </source>
</evidence>
<dbReference type="Proteomes" id="UP001299220">
    <property type="component" value="Unassembled WGS sequence"/>
</dbReference>
<dbReference type="InterPro" id="IPR003018">
    <property type="entry name" value="GAF"/>
</dbReference>
<dbReference type="InterPro" id="IPR051330">
    <property type="entry name" value="Phosphatase_reg/MetRdx"/>
</dbReference>
<keyword evidence="4" id="KW-1185">Reference proteome</keyword>
<evidence type="ECO:0000256" key="1">
    <source>
        <dbReference type="ARBA" id="ARBA00038454"/>
    </source>
</evidence>
<organism evidence="3 4">
    <name type="scientific">Anaeromassilibacillus senegalensis</name>
    <dbReference type="NCBI Taxonomy" id="1673717"/>
    <lineage>
        <taxon>Bacteria</taxon>
        <taxon>Bacillati</taxon>
        <taxon>Bacillota</taxon>
        <taxon>Clostridia</taxon>
        <taxon>Eubacteriales</taxon>
        <taxon>Acutalibacteraceae</taxon>
        <taxon>Anaeromassilibacillus</taxon>
    </lineage>
</organism>
<evidence type="ECO:0000313" key="3">
    <source>
        <dbReference type="EMBL" id="MCF2652713.1"/>
    </source>
</evidence>
<evidence type="ECO:0000313" key="4">
    <source>
        <dbReference type="Proteomes" id="UP001299220"/>
    </source>
</evidence>
<dbReference type="InterPro" id="IPR029016">
    <property type="entry name" value="GAF-like_dom_sf"/>
</dbReference>
<dbReference type="Pfam" id="PF01590">
    <property type="entry name" value="GAF"/>
    <property type="match status" value="1"/>
</dbReference>